<comment type="caution">
    <text evidence="2">The sequence shown here is derived from an EMBL/GenBank/DDBJ whole genome shotgun (WGS) entry which is preliminary data.</text>
</comment>
<organism evidence="2 3">
    <name type="scientific">Riccia sorocarpa</name>
    <dbReference type="NCBI Taxonomy" id="122646"/>
    <lineage>
        <taxon>Eukaryota</taxon>
        <taxon>Viridiplantae</taxon>
        <taxon>Streptophyta</taxon>
        <taxon>Embryophyta</taxon>
        <taxon>Marchantiophyta</taxon>
        <taxon>Marchantiopsida</taxon>
        <taxon>Marchantiidae</taxon>
        <taxon>Marchantiales</taxon>
        <taxon>Ricciaceae</taxon>
        <taxon>Riccia</taxon>
    </lineage>
</organism>
<feature type="compositionally biased region" description="Low complexity" evidence="1">
    <location>
        <begin position="109"/>
        <end position="119"/>
    </location>
</feature>
<name>A0ABD3H6N7_9MARC</name>
<accession>A0ABD3H6N7</accession>
<dbReference type="EMBL" id="JBJQOH010000005">
    <property type="protein sequence ID" value="KAL3686511.1"/>
    <property type="molecule type" value="Genomic_DNA"/>
</dbReference>
<dbReference type="Proteomes" id="UP001633002">
    <property type="component" value="Unassembled WGS sequence"/>
</dbReference>
<feature type="compositionally biased region" description="Basic and acidic residues" evidence="1">
    <location>
        <begin position="48"/>
        <end position="72"/>
    </location>
</feature>
<feature type="compositionally biased region" description="Acidic residues" evidence="1">
    <location>
        <begin position="79"/>
        <end position="90"/>
    </location>
</feature>
<feature type="region of interest" description="Disordered" evidence="1">
    <location>
        <begin position="15"/>
        <end position="173"/>
    </location>
</feature>
<evidence type="ECO:0000256" key="1">
    <source>
        <dbReference type="SAM" id="MobiDB-lite"/>
    </source>
</evidence>
<evidence type="ECO:0000313" key="3">
    <source>
        <dbReference type="Proteomes" id="UP001633002"/>
    </source>
</evidence>
<feature type="compositionally biased region" description="Basic and acidic residues" evidence="1">
    <location>
        <begin position="135"/>
        <end position="168"/>
    </location>
</feature>
<evidence type="ECO:0000313" key="2">
    <source>
        <dbReference type="EMBL" id="KAL3686511.1"/>
    </source>
</evidence>
<gene>
    <name evidence="2" type="ORF">R1sor_009085</name>
</gene>
<keyword evidence="3" id="KW-1185">Reference proteome</keyword>
<dbReference type="AlphaFoldDB" id="A0ABD3H6N7"/>
<proteinExistence type="predicted"/>
<protein>
    <submittedName>
        <fullName evidence="2">Uncharacterized protein</fullName>
    </submittedName>
</protein>
<sequence>MKSTVSVDIVRPENMKQEARLKQKTITRKPPPEPTVKIVKPRKPRTVAAKDLDPHEMKIADARTGYLKRDPFDEIPSPLDDEADEQDEADDRNQKQRPPTLEEDEPETANQNQKQAAAADEIKEAPADDTPNELQRTRNIEQRSAERAAEDRNPPTTTDKDSQQRRREDDDDCEEILDMNHYLNASLEGKARDEVMIELVDAGYKCLYPPAKAKKTQQINKRDIP</sequence>
<reference evidence="2 3" key="1">
    <citation type="submission" date="2024-09" db="EMBL/GenBank/DDBJ databases">
        <title>Chromosome-scale assembly of Riccia sorocarpa.</title>
        <authorList>
            <person name="Paukszto L."/>
        </authorList>
    </citation>
    <scope>NUCLEOTIDE SEQUENCE [LARGE SCALE GENOMIC DNA]</scope>
    <source>
        <strain evidence="2">LP-2024</strain>
        <tissue evidence="2">Aerial parts of the thallus</tissue>
    </source>
</reference>